<dbReference type="PANTHER" id="PTHR24139">
    <property type="entry name" value="CALCIUM-INDEPENDENT PHOSPHOLIPASE A2"/>
    <property type="match status" value="1"/>
</dbReference>
<keyword evidence="8" id="KW-0528">Neurotoxin</keyword>
<evidence type="ECO:0000256" key="5">
    <source>
        <dbReference type="ARBA" id="ARBA00022525"/>
    </source>
</evidence>
<dbReference type="GO" id="GO:0090729">
    <property type="term" value="F:toxin activity"/>
    <property type="evidence" value="ECO:0007669"/>
    <property type="project" value="UniProtKB-KW"/>
</dbReference>
<dbReference type="EMBL" id="BGPR01006071">
    <property type="protein sequence ID" value="GBN15854.1"/>
    <property type="molecule type" value="Genomic_DNA"/>
</dbReference>
<evidence type="ECO:0000256" key="16">
    <source>
        <dbReference type="PROSITE-ProRule" id="PRU00023"/>
    </source>
</evidence>
<dbReference type="GO" id="GO:0044231">
    <property type="term" value="C:host cell presynaptic membrane"/>
    <property type="evidence" value="ECO:0007669"/>
    <property type="project" value="UniProtKB-KW"/>
</dbReference>
<keyword evidence="6" id="KW-0472">Membrane</keyword>
<dbReference type="PANTHER" id="PTHR24139:SF34">
    <property type="entry name" value="85_88 KDA CALCIUM-INDEPENDENT PHOSPHOLIPASE A2"/>
    <property type="match status" value="1"/>
</dbReference>
<evidence type="ECO:0000256" key="8">
    <source>
        <dbReference type="ARBA" id="ARBA00022699"/>
    </source>
</evidence>
<dbReference type="Proteomes" id="UP000499080">
    <property type="component" value="Unassembled WGS sequence"/>
</dbReference>
<evidence type="ECO:0000259" key="18">
    <source>
        <dbReference type="PROSITE" id="PS51635"/>
    </source>
</evidence>
<proteinExistence type="predicted"/>
<dbReference type="InterPro" id="IPR002641">
    <property type="entry name" value="PNPLA_dom"/>
</dbReference>
<reference evidence="19 20" key="1">
    <citation type="journal article" date="2019" name="Sci. Rep.">
        <title>Orb-weaving spider Araneus ventricosus genome elucidates the spidroin gene catalogue.</title>
        <authorList>
            <person name="Kono N."/>
            <person name="Nakamura H."/>
            <person name="Ohtoshi R."/>
            <person name="Moran D.A.P."/>
            <person name="Shinohara A."/>
            <person name="Yoshida Y."/>
            <person name="Fujiwara M."/>
            <person name="Mori M."/>
            <person name="Tomita M."/>
            <person name="Arakawa K."/>
        </authorList>
    </citation>
    <scope>NUCLEOTIDE SEQUENCE [LARGE SCALE GENOMIC DNA]</scope>
</reference>
<evidence type="ECO:0000256" key="2">
    <source>
        <dbReference type="ARBA" id="ARBA00004613"/>
    </source>
</evidence>
<evidence type="ECO:0000256" key="11">
    <source>
        <dbReference type="ARBA" id="ARBA00023028"/>
    </source>
</evidence>
<dbReference type="InterPro" id="IPR036770">
    <property type="entry name" value="Ankyrin_rpt-contain_sf"/>
</dbReference>
<accession>A0A4Y2LMV5</accession>
<feature type="short sequence motif" description="GXGXXG" evidence="17">
    <location>
        <begin position="471"/>
        <end position="476"/>
    </location>
</feature>
<comment type="subcellular location">
    <subcellularLocation>
        <location evidence="2">Secreted</location>
    </subcellularLocation>
    <subcellularLocation>
        <location evidence="1">Target cell membrane</location>
    </subcellularLocation>
</comment>
<organism evidence="19 20">
    <name type="scientific">Araneus ventricosus</name>
    <name type="common">Orbweaver spider</name>
    <name type="synonym">Epeira ventricosa</name>
    <dbReference type="NCBI Taxonomy" id="182803"/>
    <lineage>
        <taxon>Eukaryota</taxon>
        <taxon>Metazoa</taxon>
        <taxon>Ecdysozoa</taxon>
        <taxon>Arthropoda</taxon>
        <taxon>Chelicerata</taxon>
        <taxon>Arachnida</taxon>
        <taxon>Araneae</taxon>
        <taxon>Araneomorphae</taxon>
        <taxon>Entelegynae</taxon>
        <taxon>Araneoidea</taxon>
        <taxon>Araneidae</taxon>
        <taxon>Araneus</taxon>
    </lineage>
</organism>
<dbReference type="Gene3D" id="1.25.40.20">
    <property type="entry name" value="Ankyrin repeat-containing domain"/>
    <property type="match status" value="2"/>
</dbReference>
<sequence>MTNVRNFPIYFRGSDDPNAVLEVNHHFYNASDFIIKEHPLFLYKKGHDLFEILIEIGNSLFSLRRNNSERTSKLWLIEFNAVLPRLIHSSPRIGSSTSALTQICTLILENRSWNVAHIAACGGFAECFGDEVISCQINSRCPLSYKTPLHVAVESSQLNSVKELMSLDAEINCQDADGNTPFHLAATTTKEIIQALSRKTAPTVINMFNNKGFTAFHLACIANRTDCVMQFLKAGVDVNLTESNCSGVHSPSRSMKEIVNAHRNRFSKNDIKYGGTPLHWSQAPELTELLVEHGCNINAKNFQGDTALHLMVMHKRLSCTMMLLRHQADTDIQNSEGNTPLHLAVKNGNSALVQTLIAFGSNINLLNNNHESARHLAATDSELAIGEIFYGLHVIGANRCLFPLESCNEGCTANGNFNGIQPENGAFSKSLHEEDQSSGFDFKVEEEINKHIPSCVFGDSSKNVKILCLDGGGIRGLVLIQMLEELENVLGGRISNHFDFIAGTSTGGILALLIASGKTMKDCRCLYFRLKDQVFAGQRPYRAELLEAFLQKELGESTVMEDIEKPKLIITATRADVKPAALHVFRNYESPLDILNSMERDHLTNAVPSHTRNKLWEVARATGAAPTCFCPMGSLIDGGFVANNPTVVAITEILELNHIFKKTKQLDKVRKIQLVLSMGTGRPPVVPDDVYHPTSFWNVGAVAAGLNNLVQLLVNQATRTDGDIVQTSKALCNTIGCPFLRLTPQLSEDVSLDEKNEETIIKMLCETRIYINSKKREFEYLKKILSSY</sequence>
<dbReference type="SUPFAM" id="SSF52151">
    <property type="entry name" value="FabD/lysophospholipase-like"/>
    <property type="match status" value="1"/>
</dbReference>
<evidence type="ECO:0000313" key="20">
    <source>
        <dbReference type="Proteomes" id="UP000499080"/>
    </source>
</evidence>
<feature type="active site" description="Proton acceptor" evidence="17">
    <location>
        <position position="637"/>
    </location>
</feature>
<dbReference type="SMART" id="SM00248">
    <property type="entry name" value="ANK"/>
    <property type="match status" value="6"/>
</dbReference>
<dbReference type="GO" id="GO:0005739">
    <property type="term" value="C:mitochondrion"/>
    <property type="evidence" value="ECO:0007669"/>
    <property type="project" value="TreeGrafter"/>
</dbReference>
<keyword evidence="10 17" id="KW-0378">Hydrolase</keyword>
<dbReference type="GO" id="GO:2000304">
    <property type="term" value="P:positive regulation of ceramide biosynthetic process"/>
    <property type="evidence" value="ECO:0007669"/>
    <property type="project" value="TreeGrafter"/>
</dbReference>
<evidence type="ECO:0000256" key="6">
    <source>
        <dbReference type="ARBA" id="ARBA00022537"/>
    </source>
</evidence>
<keyword evidence="5" id="KW-0964">Secreted</keyword>
<feature type="repeat" description="ANK" evidence="16">
    <location>
        <begin position="144"/>
        <end position="176"/>
    </location>
</feature>
<dbReference type="Pfam" id="PF12796">
    <property type="entry name" value="Ank_2"/>
    <property type="match status" value="2"/>
</dbReference>
<feature type="short sequence motif" description="DGA/G" evidence="17">
    <location>
        <begin position="637"/>
        <end position="639"/>
    </location>
</feature>
<keyword evidence="20" id="KW-1185">Reference proteome</keyword>
<dbReference type="EC" id="3.1.1.4" evidence="3"/>
<gene>
    <name evidence="19" type="primary">PLA2G6_5</name>
    <name evidence="19" type="ORF">AVEN_273155_1</name>
</gene>
<keyword evidence="7" id="KW-0800">Toxin</keyword>
<keyword evidence="4" id="KW-0268">Exocytosis</keyword>
<feature type="repeat" description="ANK" evidence="16">
    <location>
        <begin position="303"/>
        <end position="335"/>
    </location>
</feature>
<keyword evidence="14" id="KW-1053">Target membrane</keyword>
<dbReference type="AlphaFoldDB" id="A0A4Y2LMV5"/>
<evidence type="ECO:0000256" key="10">
    <source>
        <dbReference type="ARBA" id="ARBA00022801"/>
    </source>
</evidence>
<dbReference type="PROSITE" id="PS50088">
    <property type="entry name" value="ANK_REPEAT"/>
    <property type="match status" value="4"/>
</dbReference>
<dbReference type="InterPro" id="IPR016035">
    <property type="entry name" value="Acyl_Trfase/lysoPLipase"/>
</dbReference>
<comment type="caution">
    <text evidence="19">The sequence shown here is derived from an EMBL/GenBank/DDBJ whole genome shotgun (WGS) entry which is preliminary data.</text>
</comment>
<feature type="repeat" description="ANK" evidence="16">
    <location>
        <begin position="211"/>
        <end position="243"/>
    </location>
</feature>
<name>A0A4Y2LMV5_ARAVE</name>
<keyword evidence="11" id="KW-0638">Presynaptic neurotoxin</keyword>
<feature type="domain" description="PNPLA" evidence="18">
    <location>
        <begin position="467"/>
        <end position="650"/>
    </location>
</feature>
<feature type="active site" description="Nucleophile" evidence="17">
    <location>
        <position position="505"/>
    </location>
</feature>
<dbReference type="InterPro" id="IPR002110">
    <property type="entry name" value="Ankyrin_rpt"/>
</dbReference>
<keyword evidence="12 16" id="KW-0040">ANK repeat</keyword>
<evidence type="ECO:0000256" key="15">
    <source>
        <dbReference type="ARBA" id="ARBA00023422"/>
    </source>
</evidence>
<feature type="short sequence motif" description="GXSXG" evidence="17">
    <location>
        <begin position="503"/>
        <end position="507"/>
    </location>
</feature>
<protein>
    <recommendedName>
        <fullName evidence="3">phospholipase A2</fullName>
        <ecNumber evidence="3">3.1.1.4</ecNumber>
    </recommendedName>
</protein>
<keyword evidence="9" id="KW-0677">Repeat</keyword>
<evidence type="ECO:0000256" key="4">
    <source>
        <dbReference type="ARBA" id="ARBA00022483"/>
    </source>
</evidence>
<evidence type="ECO:0000256" key="1">
    <source>
        <dbReference type="ARBA" id="ARBA00004175"/>
    </source>
</evidence>
<dbReference type="Pfam" id="PF01734">
    <property type="entry name" value="Patatin"/>
    <property type="match status" value="1"/>
</dbReference>
<evidence type="ECO:0000256" key="13">
    <source>
        <dbReference type="ARBA" id="ARBA00023098"/>
    </source>
</evidence>
<dbReference type="GO" id="GO:0016042">
    <property type="term" value="P:lipid catabolic process"/>
    <property type="evidence" value="ECO:0007669"/>
    <property type="project" value="UniProtKB-UniRule"/>
</dbReference>
<dbReference type="GO" id="GO:0044218">
    <property type="term" value="C:other organism cell membrane"/>
    <property type="evidence" value="ECO:0007669"/>
    <property type="project" value="UniProtKB-KW"/>
</dbReference>
<keyword evidence="17" id="KW-0442">Lipid degradation</keyword>
<evidence type="ECO:0000313" key="19">
    <source>
        <dbReference type="EMBL" id="GBN15854.1"/>
    </source>
</evidence>
<dbReference type="InterPro" id="IPR047148">
    <property type="entry name" value="PLPL9"/>
</dbReference>
<feature type="repeat" description="ANK" evidence="16">
    <location>
        <begin position="336"/>
        <end position="368"/>
    </location>
</feature>
<dbReference type="GO" id="GO:0006887">
    <property type="term" value="P:exocytosis"/>
    <property type="evidence" value="ECO:0007669"/>
    <property type="project" value="UniProtKB-KW"/>
</dbReference>
<dbReference type="Pfam" id="PF00023">
    <property type="entry name" value="Ank"/>
    <property type="match status" value="1"/>
</dbReference>
<dbReference type="GO" id="GO:0005576">
    <property type="term" value="C:extracellular region"/>
    <property type="evidence" value="ECO:0007669"/>
    <property type="project" value="UniProtKB-SubCell"/>
</dbReference>
<dbReference type="PROSITE" id="PS51635">
    <property type="entry name" value="PNPLA"/>
    <property type="match status" value="1"/>
</dbReference>
<dbReference type="Gene3D" id="3.40.1090.10">
    <property type="entry name" value="Cytosolic phospholipase A2 catalytic domain"/>
    <property type="match status" value="1"/>
</dbReference>
<comment type="catalytic activity">
    <reaction evidence="15">
        <text>a 1,2-diacyl-sn-glycero-3-phosphocholine + H2O = a 1-acyl-sn-glycero-3-phosphocholine + a fatty acid + H(+)</text>
        <dbReference type="Rhea" id="RHEA:15801"/>
        <dbReference type="ChEBI" id="CHEBI:15377"/>
        <dbReference type="ChEBI" id="CHEBI:15378"/>
        <dbReference type="ChEBI" id="CHEBI:28868"/>
        <dbReference type="ChEBI" id="CHEBI:57643"/>
        <dbReference type="ChEBI" id="CHEBI:58168"/>
        <dbReference type="EC" id="3.1.1.4"/>
    </reaction>
    <physiologicalReaction direction="left-to-right" evidence="15">
        <dbReference type="Rhea" id="RHEA:15802"/>
    </physiologicalReaction>
</comment>
<evidence type="ECO:0000256" key="14">
    <source>
        <dbReference type="ARBA" id="ARBA00023298"/>
    </source>
</evidence>
<dbReference type="SUPFAM" id="SSF48403">
    <property type="entry name" value="Ankyrin repeat"/>
    <property type="match status" value="1"/>
</dbReference>
<dbReference type="GO" id="GO:0052816">
    <property type="term" value="F:long-chain fatty acyl-CoA hydrolase activity"/>
    <property type="evidence" value="ECO:0007669"/>
    <property type="project" value="TreeGrafter"/>
</dbReference>
<evidence type="ECO:0000256" key="3">
    <source>
        <dbReference type="ARBA" id="ARBA00013278"/>
    </source>
</evidence>
<keyword evidence="13 17" id="KW-0443">Lipid metabolism</keyword>
<evidence type="ECO:0000256" key="17">
    <source>
        <dbReference type="PROSITE-ProRule" id="PRU01161"/>
    </source>
</evidence>
<dbReference type="PROSITE" id="PS50297">
    <property type="entry name" value="ANK_REP_REGION"/>
    <property type="match status" value="3"/>
</dbReference>
<evidence type="ECO:0000256" key="7">
    <source>
        <dbReference type="ARBA" id="ARBA00022656"/>
    </source>
</evidence>
<dbReference type="GO" id="GO:0047499">
    <property type="term" value="F:calcium-independent phospholipase A2 activity"/>
    <property type="evidence" value="ECO:0007669"/>
    <property type="project" value="InterPro"/>
</dbReference>
<keyword evidence="6" id="KW-1052">Target cell membrane</keyword>
<dbReference type="OrthoDB" id="6411780at2759"/>
<evidence type="ECO:0000256" key="9">
    <source>
        <dbReference type="ARBA" id="ARBA00022737"/>
    </source>
</evidence>
<evidence type="ECO:0000256" key="12">
    <source>
        <dbReference type="ARBA" id="ARBA00023043"/>
    </source>
</evidence>